<dbReference type="InterPro" id="IPR050874">
    <property type="entry name" value="Diverse_PLD-related"/>
</dbReference>
<evidence type="ECO:0000256" key="11">
    <source>
        <dbReference type="ARBA" id="ARBA00039647"/>
    </source>
</evidence>
<keyword evidence="4" id="KW-0677">Repeat</keyword>
<feature type="domain" description="PLD phosphodiesterase" evidence="13">
    <location>
        <begin position="273"/>
        <end position="300"/>
    </location>
</feature>
<comment type="subcellular location">
    <subcellularLocation>
        <location evidence="9">Early endosome membrane</location>
        <topology evidence="9">Single-pass type II membrane protein</topology>
    </subcellularLocation>
    <subcellularLocation>
        <location evidence="8">Late endosome membrane</location>
        <topology evidence="8">Single-pass type II membrane protein</topology>
    </subcellularLocation>
    <subcellularLocation>
        <location evidence="1">Lysosome lumen</location>
    </subcellularLocation>
</comment>
<evidence type="ECO:0000256" key="5">
    <source>
        <dbReference type="ARBA" id="ARBA00022801"/>
    </source>
</evidence>
<evidence type="ECO:0000256" key="12">
    <source>
        <dbReference type="ARBA" id="ARBA00041681"/>
    </source>
</evidence>
<evidence type="ECO:0000256" key="2">
    <source>
        <dbReference type="ARBA" id="ARBA00008664"/>
    </source>
</evidence>
<reference evidence="14 15" key="1">
    <citation type="journal article" date="2019" name="Mol. Ecol. Resour.">
        <title>Chromosome-level genome assembly of Triplophysa tibetana, a fish adapted to the harsh high-altitude environment of the Tibetan Plateau.</title>
        <authorList>
            <person name="Yang X."/>
            <person name="Liu H."/>
            <person name="Ma Z."/>
            <person name="Zou Y."/>
            <person name="Zou M."/>
            <person name="Mao Y."/>
            <person name="Li X."/>
            <person name="Wang H."/>
            <person name="Chen T."/>
            <person name="Wang W."/>
            <person name="Yang R."/>
        </authorList>
    </citation>
    <scope>NUCLEOTIDE SEQUENCE [LARGE SCALE GENOMIC DNA]</scope>
    <source>
        <strain evidence="14">TTIB1903HZAU</strain>
        <tissue evidence="14">Muscle</tissue>
    </source>
</reference>
<dbReference type="SUPFAM" id="SSF56024">
    <property type="entry name" value="Phospholipase D/nuclease"/>
    <property type="match status" value="2"/>
</dbReference>
<feature type="domain" description="PLD phosphodiesterase" evidence="13">
    <location>
        <begin position="486"/>
        <end position="512"/>
    </location>
</feature>
<sequence length="565" mass="64305">MARKRDVLEIHNEVNFQRQNSCASWFTQNFYSPFAAYYLKWVAKNGLGLLGSTNNCGWREVEERGREAALYDIIIAGKTLQNPVLYIIKALEHGSPSIRWSFSTQCDFDNRRQMKNRILVRDEAVLLILLSLQTLLIPMATTSSKSNERPLIRETCTDPCRIVLLESIPEGLVFNSSTTHQSIYEAWLNLISAAQSSLDIASFYWTLTNRDTKTHEPTANQGEQILQELGRLSGKVSVRVAVDTPSESKPLDDILFLMNSGANVRMVNMRGLTTGVLHTKFWIVDKKHIYIGSANMDWRSLTQVKELGAVVYDCGCLAEDLGKIFEAYWYLNQTKTVPAHWPSNYSTLYNKETPMQMLLNGTDSSVYLSSSPPSLCAEGRTPDLQSILSVIGDAQQFVYIAVMNYLPTMEYSKSKRYWTDIDNQLRRVAYERKIRVRLLISCWESSNPIMFPFLRSLASLRENNKLNVQVKIFTVPTNPQQKGIPYARVNHNKYMVTDRVAYIGTSNWSGDYFVNTAGSALVVNQTSAQTISPTVQEQLQAVFERDWDSSYSRDINPNTNHKYVC</sequence>
<comment type="similarity">
    <text evidence="2">Belongs to the phospholipase D family.</text>
</comment>
<evidence type="ECO:0000256" key="9">
    <source>
        <dbReference type="ARBA" id="ARBA00037858"/>
    </source>
</evidence>
<accession>A0A5A9NY80</accession>
<evidence type="ECO:0000256" key="1">
    <source>
        <dbReference type="ARBA" id="ARBA00004227"/>
    </source>
</evidence>
<dbReference type="Pfam" id="PF13918">
    <property type="entry name" value="PLDc_3"/>
    <property type="match status" value="1"/>
</dbReference>
<keyword evidence="3" id="KW-0540">Nuclease</keyword>
<gene>
    <name evidence="14" type="ORF">E1301_Tti006418</name>
</gene>
<dbReference type="GO" id="GO:0031902">
    <property type="term" value="C:late endosome membrane"/>
    <property type="evidence" value="ECO:0007669"/>
    <property type="project" value="UniProtKB-SubCell"/>
</dbReference>
<evidence type="ECO:0000256" key="8">
    <source>
        <dbReference type="ARBA" id="ARBA00037797"/>
    </source>
</evidence>
<evidence type="ECO:0000256" key="10">
    <source>
        <dbReference type="ARBA" id="ARBA00039059"/>
    </source>
</evidence>
<keyword evidence="15" id="KW-1185">Reference proteome</keyword>
<evidence type="ECO:0000313" key="15">
    <source>
        <dbReference type="Proteomes" id="UP000324632"/>
    </source>
</evidence>
<dbReference type="PANTHER" id="PTHR10185">
    <property type="entry name" value="PHOSPHOLIPASE D - RELATED"/>
    <property type="match status" value="1"/>
</dbReference>
<evidence type="ECO:0000256" key="7">
    <source>
        <dbReference type="ARBA" id="ARBA00035759"/>
    </source>
</evidence>
<dbReference type="InterPro" id="IPR001736">
    <property type="entry name" value="PLipase_D/transphosphatidylase"/>
</dbReference>
<evidence type="ECO:0000256" key="3">
    <source>
        <dbReference type="ARBA" id="ARBA00022722"/>
    </source>
</evidence>
<dbReference type="AlphaFoldDB" id="A0A5A9NY80"/>
<dbReference type="EMBL" id="SOYY01000011">
    <property type="protein sequence ID" value="KAA0714742.1"/>
    <property type="molecule type" value="Genomic_DNA"/>
</dbReference>
<comment type="caution">
    <text evidence="14">The sequence shown here is derived from an EMBL/GenBank/DDBJ whole genome shotgun (WGS) entry which is preliminary data.</text>
</comment>
<dbReference type="PROSITE" id="PS50035">
    <property type="entry name" value="PLD"/>
    <property type="match status" value="2"/>
</dbReference>
<dbReference type="Gene3D" id="3.30.870.10">
    <property type="entry name" value="Endonuclease Chain A"/>
    <property type="match status" value="2"/>
</dbReference>
<comment type="catalytic activity">
    <reaction evidence="7">
        <text>Exonucleolytic cleavage in the 5'- to 3'-direction to yield nucleoside 3'-phosphates.</text>
        <dbReference type="EC" id="3.1.16.1"/>
    </reaction>
</comment>
<dbReference type="GO" id="GO:0043202">
    <property type="term" value="C:lysosomal lumen"/>
    <property type="evidence" value="ECO:0007669"/>
    <property type="project" value="UniProtKB-SubCell"/>
</dbReference>
<protein>
    <recommendedName>
        <fullName evidence="11">5'-3' exonuclease PLD3</fullName>
        <ecNumber evidence="10">3.1.16.1</ecNumber>
    </recommendedName>
    <alternativeName>
        <fullName evidence="12">Phospholipase D3</fullName>
    </alternativeName>
</protein>
<dbReference type="Proteomes" id="UP000324632">
    <property type="component" value="Chromosome 11"/>
</dbReference>
<evidence type="ECO:0000259" key="13">
    <source>
        <dbReference type="PROSITE" id="PS50035"/>
    </source>
</evidence>
<dbReference type="EC" id="3.1.16.1" evidence="10"/>
<name>A0A5A9NY80_9TELE</name>
<dbReference type="SMART" id="SM00155">
    <property type="entry name" value="PLDc"/>
    <property type="match status" value="2"/>
</dbReference>
<keyword evidence="6" id="KW-0269">Exonuclease</keyword>
<keyword evidence="5" id="KW-0378">Hydrolase</keyword>
<dbReference type="GO" id="GO:0004527">
    <property type="term" value="F:exonuclease activity"/>
    <property type="evidence" value="ECO:0007669"/>
    <property type="project" value="UniProtKB-KW"/>
</dbReference>
<dbReference type="GO" id="GO:0031901">
    <property type="term" value="C:early endosome membrane"/>
    <property type="evidence" value="ECO:0007669"/>
    <property type="project" value="UniProtKB-SubCell"/>
</dbReference>
<dbReference type="PANTHER" id="PTHR10185:SF16">
    <property type="entry name" value="5'-3' EXONUCLEASE PLD3"/>
    <property type="match status" value="1"/>
</dbReference>
<evidence type="ECO:0000313" key="14">
    <source>
        <dbReference type="EMBL" id="KAA0714742.1"/>
    </source>
</evidence>
<dbReference type="InterPro" id="IPR032803">
    <property type="entry name" value="PLDc_3"/>
</dbReference>
<evidence type="ECO:0000256" key="4">
    <source>
        <dbReference type="ARBA" id="ARBA00022737"/>
    </source>
</evidence>
<organism evidence="14 15">
    <name type="scientific">Triplophysa tibetana</name>
    <dbReference type="NCBI Taxonomy" id="1572043"/>
    <lineage>
        <taxon>Eukaryota</taxon>
        <taxon>Metazoa</taxon>
        <taxon>Chordata</taxon>
        <taxon>Craniata</taxon>
        <taxon>Vertebrata</taxon>
        <taxon>Euteleostomi</taxon>
        <taxon>Actinopterygii</taxon>
        <taxon>Neopterygii</taxon>
        <taxon>Teleostei</taxon>
        <taxon>Ostariophysi</taxon>
        <taxon>Cypriniformes</taxon>
        <taxon>Nemacheilidae</taxon>
        <taxon>Triplophysa</taxon>
    </lineage>
</organism>
<proteinExistence type="inferred from homology"/>
<evidence type="ECO:0000256" key="6">
    <source>
        <dbReference type="ARBA" id="ARBA00022839"/>
    </source>
</evidence>